<evidence type="ECO:0000313" key="1">
    <source>
        <dbReference type="EMBL" id="KAG2249529.1"/>
    </source>
</evidence>
<reference evidence="1 2" key="1">
    <citation type="submission" date="2020-02" db="EMBL/GenBank/DDBJ databases">
        <authorList>
            <person name="Ma Q."/>
            <person name="Huang Y."/>
            <person name="Song X."/>
            <person name="Pei D."/>
        </authorList>
    </citation>
    <scope>NUCLEOTIDE SEQUENCE [LARGE SCALE GENOMIC DNA]</scope>
    <source>
        <strain evidence="1">Sxm20200214</strain>
        <tissue evidence="1">Leaf</tissue>
    </source>
</reference>
<comment type="caution">
    <text evidence="1">The sequence shown here is derived from an EMBL/GenBank/DDBJ whole genome shotgun (WGS) entry which is preliminary data.</text>
</comment>
<evidence type="ECO:0000313" key="2">
    <source>
        <dbReference type="Proteomes" id="UP000886595"/>
    </source>
</evidence>
<dbReference type="AlphaFoldDB" id="A0A8X7PBK6"/>
<dbReference type="EMBL" id="JAAMPC010000017">
    <property type="protein sequence ID" value="KAG2249529.1"/>
    <property type="molecule type" value="Genomic_DNA"/>
</dbReference>
<organism evidence="1 2">
    <name type="scientific">Brassica carinata</name>
    <name type="common">Ethiopian mustard</name>
    <name type="synonym">Abyssinian cabbage</name>
    <dbReference type="NCBI Taxonomy" id="52824"/>
    <lineage>
        <taxon>Eukaryota</taxon>
        <taxon>Viridiplantae</taxon>
        <taxon>Streptophyta</taxon>
        <taxon>Embryophyta</taxon>
        <taxon>Tracheophyta</taxon>
        <taxon>Spermatophyta</taxon>
        <taxon>Magnoliopsida</taxon>
        <taxon>eudicotyledons</taxon>
        <taxon>Gunneridae</taxon>
        <taxon>Pentapetalae</taxon>
        <taxon>rosids</taxon>
        <taxon>malvids</taxon>
        <taxon>Brassicales</taxon>
        <taxon>Brassicaceae</taxon>
        <taxon>Brassiceae</taxon>
        <taxon>Brassica</taxon>
    </lineage>
</organism>
<gene>
    <name evidence="1" type="ORF">Bca52824_089157</name>
</gene>
<protein>
    <submittedName>
        <fullName evidence="1">Uncharacterized protein</fullName>
    </submittedName>
</protein>
<keyword evidence="2" id="KW-1185">Reference proteome</keyword>
<name>A0A8X7PBK6_BRACI</name>
<accession>A0A8X7PBK6</accession>
<sequence>MNNKLELEFKILVEESDPSCVVGFKRTWEHVVENREIVSSRRILRVYTLK</sequence>
<dbReference type="Proteomes" id="UP000886595">
    <property type="component" value="Unassembled WGS sequence"/>
</dbReference>
<proteinExistence type="predicted"/>